<dbReference type="PROSITE" id="PS50213">
    <property type="entry name" value="FAS1"/>
    <property type="match status" value="2"/>
</dbReference>
<dbReference type="SMART" id="SM00554">
    <property type="entry name" value="FAS1"/>
    <property type="match status" value="2"/>
</dbReference>
<dbReference type="EMBL" id="JAGUCN010000006">
    <property type="protein sequence ID" value="MBS2211113.1"/>
    <property type="molecule type" value="Genomic_DNA"/>
</dbReference>
<keyword evidence="3" id="KW-1185">Reference proteome</keyword>
<sequence length="345" mass="37648">MNRSMIKSNRLVSQFFLVGFLALAVIFAGCEKDASIAPENATEQQLYDIETTLEMITENPEFLQEDGNSDLKRWRKFPTFRNLTYALFKTRLFGTVVRNQLTVFAPTDEAFEKLFDQIGVKSIREVPTEQLKTILLYHVVAGKVKSTQLSNGFVPTLNGAAIEVNLDNGVMINNAEVQYADIRALNGIIHIIDEVLLPPTQNLVEIAQANEAFSILVQAVIKADLAETLAAGGPFTVFAPTNDAFVALLDELGPDVNSLDDIPVDLLTQVLLYHVVDGRVYSSDLPAGPADVPTLQGETFAIDVTIPSITDANSREAGLVGTLLNIQGTNGVIHVIDRVILPTLP</sequence>
<dbReference type="Pfam" id="PF02469">
    <property type="entry name" value="Fasciclin"/>
    <property type="match status" value="2"/>
</dbReference>
<proteinExistence type="predicted"/>
<dbReference type="InterPro" id="IPR050904">
    <property type="entry name" value="Adhesion/Biosynth-related"/>
</dbReference>
<dbReference type="PANTHER" id="PTHR10900">
    <property type="entry name" value="PERIOSTIN-RELATED"/>
    <property type="match status" value="1"/>
</dbReference>
<dbReference type="RefSeq" id="WP_212227073.1">
    <property type="nucleotide sequence ID" value="NZ_JAGUCN010000006.1"/>
</dbReference>
<reference evidence="2 3" key="1">
    <citation type="journal article" date="2014" name="Int. J. Syst. Evol. Microbiol.">
        <title>Carboxylicivirga gen. nov. in the family Marinilabiliaceae with two novel species, Carboxylicivirga mesophila sp. nov. and Carboxylicivirga taeanensis sp. nov., and reclassification of Cytophaga fermentans as Saccharicrinis fermentans gen. nov., comb. nov.</title>
        <authorList>
            <person name="Yang S.H."/>
            <person name="Seo H.S."/>
            <person name="Woo J.H."/>
            <person name="Oh H.M."/>
            <person name="Jang H."/>
            <person name="Lee J.H."/>
            <person name="Kim S.J."/>
            <person name="Kwon K.K."/>
        </authorList>
    </citation>
    <scope>NUCLEOTIDE SEQUENCE [LARGE SCALE GENOMIC DNA]</scope>
    <source>
        <strain evidence="2 3">JCM 18290</strain>
    </source>
</reference>
<protein>
    <submittedName>
        <fullName evidence="2">Fasciclin domain-containing protein</fullName>
    </submittedName>
</protein>
<accession>A0ABS5K9R2</accession>
<dbReference type="PANTHER" id="PTHR10900:SF77">
    <property type="entry name" value="FI19380P1"/>
    <property type="match status" value="1"/>
</dbReference>
<evidence type="ECO:0000313" key="2">
    <source>
        <dbReference type="EMBL" id="MBS2211113.1"/>
    </source>
</evidence>
<dbReference type="PROSITE" id="PS51257">
    <property type="entry name" value="PROKAR_LIPOPROTEIN"/>
    <property type="match status" value="1"/>
</dbReference>
<dbReference type="Proteomes" id="UP000721861">
    <property type="component" value="Unassembled WGS sequence"/>
</dbReference>
<dbReference type="Gene3D" id="2.30.180.10">
    <property type="entry name" value="FAS1 domain"/>
    <property type="match status" value="2"/>
</dbReference>
<evidence type="ECO:0000313" key="3">
    <source>
        <dbReference type="Proteomes" id="UP000721861"/>
    </source>
</evidence>
<dbReference type="SUPFAM" id="SSF82153">
    <property type="entry name" value="FAS1 domain"/>
    <property type="match status" value="2"/>
</dbReference>
<dbReference type="InterPro" id="IPR036378">
    <property type="entry name" value="FAS1_dom_sf"/>
</dbReference>
<evidence type="ECO:0000259" key="1">
    <source>
        <dbReference type="PROSITE" id="PS50213"/>
    </source>
</evidence>
<dbReference type="InterPro" id="IPR000782">
    <property type="entry name" value="FAS1_domain"/>
</dbReference>
<comment type="caution">
    <text evidence="2">The sequence shown here is derived from an EMBL/GenBank/DDBJ whole genome shotgun (WGS) entry which is preliminary data.</text>
</comment>
<name>A0ABS5K9R2_9BACT</name>
<feature type="domain" description="FAS1" evidence="1">
    <location>
        <begin position="200"/>
        <end position="340"/>
    </location>
</feature>
<gene>
    <name evidence="2" type="ORF">KEM09_06860</name>
</gene>
<feature type="domain" description="FAS1" evidence="1">
    <location>
        <begin position="64"/>
        <end position="196"/>
    </location>
</feature>
<organism evidence="2 3">
    <name type="scientific">Carboxylicivirga mesophila</name>
    <dbReference type="NCBI Taxonomy" id="1166478"/>
    <lineage>
        <taxon>Bacteria</taxon>
        <taxon>Pseudomonadati</taxon>
        <taxon>Bacteroidota</taxon>
        <taxon>Bacteroidia</taxon>
        <taxon>Marinilabiliales</taxon>
        <taxon>Marinilabiliaceae</taxon>
        <taxon>Carboxylicivirga</taxon>
    </lineage>
</organism>